<keyword evidence="5" id="KW-0804">Transcription</keyword>
<feature type="domain" description="AP2/ERF" evidence="8">
    <location>
        <begin position="110"/>
        <end position="168"/>
    </location>
</feature>
<gene>
    <name evidence="9" type="ORF">LVIROSA_LOCUS39042</name>
</gene>
<proteinExistence type="predicted"/>
<dbReference type="GO" id="GO:0006952">
    <property type="term" value="P:defense response"/>
    <property type="evidence" value="ECO:0007669"/>
    <property type="project" value="UniProtKB-KW"/>
</dbReference>
<dbReference type="InterPro" id="IPR044808">
    <property type="entry name" value="ERF_plant"/>
</dbReference>
<dbReference type="AlphaFoldDB" id="A0AAU9PUT3"/>
<evidence type="ECO:0000259" key="8">
    <source>
        <dbReference type="PROSITE" id="PS51032"/>
    </source>
</evidence>
<name>A0AAU9PUT3_9ASTR</name>
<dbReference type="FunFam" id="3.30.730.10:FF:000001">
    <property type="entry name" value="Ethylene-responsive transcription factor 2"/>
    <property type="match status" value="1"/>
</dbReference>
<dbReference type="Gene3D" id="3.30.730.10">
    <property type="entry name" value="AP2/ERF domain"/>
    <property type="match status" value="1"/>
</dbReference>
<dbReference type="Pfam" id="PF00847">
    <property type="entry name" value="AP2"/>
    <property type="match status" value="1"/>
</dbReference>
<evidence type="ECO:0000256" key="4">
    <source>
        <dbReference type="ARBA" id="ARBA00023125"/>
    </source>
</evidence>
<keyword evidence="6" id="KW-0539">Nucleus</keyword>
<evidence type="ECO:0000256" key="7">
    <source>
        <dbReference type="SAM" id="MobiDB-lite"/>
    </source>
</evidence>
<dbReference type="InterPro" id="IPR036955">
    <property type="entry name" value="AP2/ERF_dom_sf"/>
</dbReference>
<dbReference type="CDD" id="cd00018">
    <property type="entry name" value="AP2"/>
    <property type="match status" value="1"/>
</dbReference>
<comment type="caution">
    <text evidence="9">The sequence shown here is derived from an EMBL/GenBank/DDBJ whole genome shotgun (WGS) entry which is preliminary data.</text>
</comment>
<dbReference type="Proteomes" id="UP001157418">
    <property type="component" value="Unassembled WGS sequence"/>
</dbReference>
<dbReference type="SUPFAM" id="SSF54171">
    <property type="entry name" value="DNA-binding domain"/>
    <property type="match status" value="1"/>
</dbReference>
<evidence type="ECO:0000256" key="5">
    <source>
        <dbReference type="ARBA" id="ARBA00023163"/>
    </source>
</evidence>
<dbReference type="InterPro" id="IPR016177">
    <property type="entry name" value="DNA-bd_dom_sf"/>
</dbReference>
<dbReference type="InterPro" id="IPR001471">
    <property type="entry name" value="AP2/ERF_dom"/>
</dbReference>
<evidence type="ECO:0000313" key="9">
    <source>
        <dbReference type="EMBL" id="CAH1453828.1"/>
    </source>
</evidence>
<evidence type="ECO:0000256" key="2">
    <source>
        <dbReference type="ARBA" id="ARBA00022821"/>
    </source>
</evidence>
<dbReference type="PRINTS" id="PR00367">
    <property type="entry name" value="ETHRSPELEMNT"/>
</dbReference>
<dbReference type="GO" id="GO:0009873">
    <property type="term" value="P:ethylene-activated signaling pathway"/>
    <property type="evidence" value="ECO:0007669"/>
    <property type="project" value="InterPro"/>
</dbReference>
<evidence type="ECO:0000256" key="1">
    <source>
        <dbReference type="ARBA" id="ARBA00004123"/>
    </source>
</evidence>
<dbReference type="GO" id="GO:0003700">
    <property type="term" value="F:DNA-binding transcription factor activity"/>
    <property type="evidence" value="ECO:0007669"/>
    <property type="project" value="InterPro"/>
</dbReference>
<dbReference type="GO" id="GO:0003677">
    <property type="term" value="F:DNA binding"/>
    <property type="evidence" value="ECO:0007669"/>
    <property type="project" value="UniProtKB-KW"/>
</dbReference>
<dbReference type="SMART" id="SM00380">
    <property type="entry name" value="AP2"/>
    <property type="match status" value="1"/>
</dbReference>
<protein>
    <recommendedName>
        <fullName evidence="8">AP2/ERF domain-containing protein</fullName>
    </recommendedName>
</protein>
<feature type="region of interest" description="Disordered" evidence="7">
    <location>
        <begin position="46"/>
        <end position="66"/>
    </location>
</feature>
<reference evidence="9 10" key="1">
    <citation type="submission" date="2022-01" db="EMBL/GenBank/DDBJ databases">
        <authorList>
            <person name="Xiong W."/>
            <person name="Schranz E."/>
        </authorList>
    </citation>
    <scope>NUCLEOTIDE SEQUENCE [LARGE SCALE GENOMIC DNA]</scope>
</reference>
<evidence type="ECO:0000256" key="6">
    <source>
        <dbReference type="ARBA" id="ARBA00023242"/>
    </source>
</evidence>
<evidence type="ECO:0000313" key="10">
    <source>
        <dbReference type="Proteomes" id="UP001157418"/>
    </source>
</evidence>
<dbReference type="EMBL" id="CAKMRJ010005745">
    <property type="protein sequence ID" value="CAH1453828.1"/>
    <property type="molecule type" value="Genomic_DNA"/>
</dbReference>
<dbReference type="PANTHER" id="PTHR31190:SF465">
    <property type="entry name" value="DNA-BINDING DOMAIN-CONTAINING PROTEIN-RELATED"/>
    <property type="match status" value="1"/>
</dbReference>
<dbReference type="PROSITE" id="PS51032">
    <property type="entry name" value="AP2_ERF"/>
    <property type="match status" value="1"/>
</dbReference>
<dbReference type="GO" id="GO:0005634">
    <property type="term" value="C:nucleus"/>
    <property type="evidence" value="ECO:0007669"/>
    <property type="project" value="UniProtKB-SubCell"/>
</dbReference>
<organism evidence="9 10">
    <name type="scientific">Lactuca virosa</name>
    <dbReference type="NCBI Taxonomy" id="75947"/>
    <lineage>
        <taxon>Eukaryota</taxon>
        <taxon>Viridiplantae</taxon>
        <taxon>Streptophyta</taxon>
        <taxon>Embryophyta</taxon>
        <taxon>Tracheophyta</taxon>
        <taxon>Spermatophyta</taxon>
        <taxon>Magnoliopsida</taxon>
        <taxon>eudicotyledons</taxon>
        <taxon>Gunneridae</taxon>
        <taxon>Pentapetalae</taxon>
        <taxon>asterids</taxon>
        <taxon>campanulids</taxon>
        <taxon>Asterales</taxon>
        <taxon>Asteraceae</taxon>
        <taxon>Cichorioideae</taxon>
        <taxon>Cichorieae</taxon>
        <taxon>Lactucinae</taxon>
        <taxon>Lactuca</taxon>
    </lineage>
</organism>
<keyword evidence="10" id="KW-1185">Reference proteome</keyword>
<sequence>MATPNEVAALEFIRQHLLDEFESSPIDQIFTDFTYTPSFNSDDHCSISSSHCDSSSSTTSPLSDFSNHSTDYDLTRTINFSETESTEHETTNPVSTKPVERIAGEREERRYRGVRQRPWGKFAAEIRDPKRRGSRVWLGTFDSAIEAAEAYDKAAFAMRGSKAILNFPLEVASLKKMDEYGGGHKRNREHDVVVERNTIMAETAVDDPATPSSNWITFFNS</sequence>
<evidence type="ECO:0000256" key="3">
    <source>
        <dbReference type="ARBA" id="ARBA00023015"/>
    </source>
</evidence>
<keyword evidence="4" id="KW-0238">DNA-binding</keyword>
<dbReference type="PANTHER" id="PTHR31190">
    <property type="entry name" value="DNA-BINDING DOMAIN"/>
    <property type="match status" value="1"/>
</dbReference>
<accession>A0AAU9PUT3</accession>
<keyword evidence="3" id="KW-0805">Transcription regulation</keyword>
<comment type="subcellular location">
    <subcellularLocation>
        <location evidence="1">Nucleus</location>
    </subcellularLocation>
</comment>
<keyword evidence="2" id="KW-0611">Plant defense</keyword>